<name>A0A5B7IC15_PORTR</name>
<evidence type="ECO:0000313" key="2">
    <source>
        <dbReference type="Proteomes" id="UP000324222"/>
    </source>
</evidence>
<evidence type="ECO:0000313" key="1">
    <source>
        <dbReference type="EMBL" id="MPC79843.1"/>
    </source>
</evidence>
<keyword evidence="2" id="KW-1185">Reference proteome</keyword>
<gene>
    <name evidence="1" type="ORF">E2C01_074394</name>
</gene>
<accession>A0A5B7IC15</accession>
<comment type="caution">
    <text evidence="1">The sequence shown here is derived from an EMBL/GenBank/DDBJ whole genome shotgun (WGS) entry which is preliminary data.</text>
</comment>
<protein>
    <submittedName>
        <fullName evidence="1">Uncharacterized protein</fullName>
    </submittedName>
</protein>
<sequence>MFKGPGAAPSQDDSLVTCPGPGVTRGAGLFRTPLPGERRLGCARAGHGLCYGAVVRRSAVRDERIGERRFPKAAASVWCGGVVVIGFL</sequence>
<reference evidence="1 2" key="1">
    <citation type="submission" date="2019-05" db="EMBL/GenBank/DDBJ databases">
        <title>Another draft genome of Portunus trituberculatus and its Hox gene families provides insights of decapod evolution.</title>
        <authorList>
            <person name="Jeong J.-H."/>
            <person name="Song I."/>
            <person name="Kim S."/>
            <person name="Choi T."/>
            <person name="Kim D."/>
            <person name="Ryu S."/>
            <person name="Kim W."/>
        </authorList>
    </citation>
    <scope>NUCLEOTIDE SEQUENCE [LARGE SCALE GENOMIC DNA]</scope>
    <source>
        <tissue evidence="1">Muscle</tissue>
    </source>
</reference>
<dbReference type="EMBL" id="VSRR010052242">
    <property type="protein sequence ID" value="MPC79843.1"/>
    <property type="molecule type" value="Genomic_DNA"/>
</dbReference>
<dbReference type="Proteomes" id="UP000324222">
    <property type="component" value="Unassembled WGS sequence"/>
</dbReference>
<dbReference type="AlphaFoldDB" id="A0A5B7IC15"/>
<proteinExistence type="predicted"/>
<organism evidence="1 2">
    <name type="scientific">Portunus trituberculatus</name>
    <name type="common">Swimming crab</name>
    <name type="synonym">Neptunus trituberculatus</name>
    <dbReference type="NCBI Taxonomy" id="210409"/>
    <lineage>
        <taxon>Eukaryota</taxon>
        <taxon>Metazoa</taxon>
        <taxon>Ecdysozoa</taxon>
        <taxon>Arthropoda</taxon>
        <taxon>Crustacea</taxon>
        <taxon>Multicrustacea</taxon>
        <taxon>Malacostraca</taxon>
        <taxon>Eumalacostraca</taxon>
        <taxon>Eucarida</taxon>
        <taxon>Decapoda</taxon>
        <taxon>Pleocyemata</taxon>
        <taxon>Brachyura</taxon>
        <taxon>Eubrachyura</taxon>
        <taxon>Portunoidea</taxon>
        <taxon>Portunidae</taxon>
        <taxon>Portuninae</taxon>
        <taxon>Portunus</taxon>
    </lineage>
</organism>